<dbReference type="AlphaFoldDB" id="A0AAU8J6T7"/>
<sequence length="57" mass="6724">MNYSHQALRSQIETLREVREIFAREIARIDRLLQEWECATVENDEGEISFLADLLDS</sequence>
<accession>A0AAU8J6T7</accession>
<protein>
    <submittedName>
        <fullName evidence="1">Uncharacterized protein</fullName>
    </submittedName>
</protein>
<reference evidence="1" key="1">
    <citation type="submission" date="2024-07" db="EMBL/GenBank/DDBJ databases">
        <authorList>
            <person name="Kim Y.J."/>
            <person name="Jeong J.Y."/>
        </authorList>
    </citation>
    <scope>NUCLEOTIDE SEQUENCE</scope>
    <source>
        <strain evidence="1">GIHE-MW2</strain>
    </source>
</reference>
<organism evidence="1">
    <name type="scientific">Planktothricoides raciborskii GIHE-MW2</name>
    <dbReference type="NCBI Taxonomy" id="2792601"/>
    <lineage>
        <taxon>Bacteria</taxon>
        <taxon>Bacillati</taxon>
        <taxon>Cyanobacteriota</taxon>
        <taxon>Cyanophyceae</taxon>
        <taxon>Oscillatoriophycideae</taxon>
        <taxon>Oscillatoriales</taxon>
        <taxon>Oscillatoriaceae</taxon>
        <taxon>Planktothricoides</taxon>
    </lineage>
</organism>
<evidence type="ECO:0000313" key="1">
    <source>
        <dbReference type="EMBL" id="XCM34462.1"/>
    </source>
</evidence>
<dbReference type="RefSeq" id="WP_354634570.1">
    <property type="nucleotide sequence ID" value="NZ_CP159837.1"/>
</dbReference>
<proteinExistence type="predicted"/>
<gene>
    <name evidence="1" type="ORF">ABWT76_003062</name>
</gene>
<dbReference type="EMBL" id="CP159837">
    <property type="protein sequence ID" value="XCM34462.1"/>
    <property type="molecule type" value="Genomic_DNA"/>
</dbReference>
<name>A0AAU8J6T7_9CYAN</name>